<evidence type="ECO:0000256" key="5">
    <source>
        <dbReference type="ARBA" id="ARBA00022917"/>
    </source>
</evidence>
<dbReference type="PROSITE" id="PS50886">
    <property type="entry name" value="TRBD"/>
    <property type="match status" value="1"/>
</dbReference>
<dbReference type="EMBL" id="SPRX01000073">
    <property type="protein sequence ID" value="TIC62311.1"/>
    <property type="molecule type" value="Genomic_DNA"/>
</dbReference>
<dbReference type="GO" id="GO:0006412">
    <property type="term" value="P:translation"/>
    <property type="evidence" value="ECO:0007669"/>
    <property type="project" value="UniProtKB-KW"/>
</dbReference>
<dbReference type="Gene3D" id="2.40.50.140">
    <property type="entry name" value="Nucleic acid-binding proteins"/>
    <property type="match status" value="1"/>
</dbReference>
<dbReference type="InterPro" id="IPR027417">
    <property type="entry name" value="P-loop_NTPase"/>
</dbReference>
<dbReference type="AlphaFoldDB" id="A0A4T0N9E2"/>
<evidence type="ECO:0000256" key="4">
    <source>
        <dbReference type="ARBA" id="ARBA00022884"/>
    </source>
</evidence>
<name>A0A4T0N9E2_9BASI</name>
<keyword evidence="4 6" id="KW-0694">RNA-binding</keyword>
<dbReference type="Gene3D" id="3.40.50.300">
    <property type="entry name" value="P-loop containing nucleotide triphosphate hydrolases"/>
    <property type="match status" value="1"/>
</dbReference>
<keyword evidence="5" id="KW-0648">Protein biosynthesis</keyword>
<proteinExistence type="predicted"/>
<feature type="compositionally biased region" description="Basic and acidic residues" evidence="7">
    <location>
        <begin position="117"/>
        <end position="132"/>
    </location>
</feature>
<sequence length="538" mass="59232">MDLAQFEKEIATKTFLKGQLYSSDDLEMYKNLHSAIAPLQAAQLHAFPNTVRYFSLIQKLEPARKLGLEQLTFDYSTFPKPVRVADAPKEKKPKKDAAPVNKEAPAGTSKAGAEGAAAKKEGKKDKPKKEKAPPAPPAPVLPPSPSMIDLRVGKIVKVEKHPDADSLYVEQIDLGTETRTVVSGLVKYVPIEEMQDKMVVAICNLKPASMRGIKSFAMVLCATSSDGKDGGVEFVNPPEGSAPGDRIFFEGYEDTKPEEQLNPKKKVFETIQPGFRTLDTLEACWINPETSKPHLIKTSKDKINQGTIEDLVLEGGNCYTDISGSPGVGRTSIITSSLIKFLSLAENANAYAIIIDVNGDLNLRGIDDEITSRIKYVRTLNLSSFLVTIAALPAYIESSPFTTKVVAIDTISNYMRNPDITQKHKISIQNTIRSSFNKLTNDMSVKIISTSDAVIRRTHTIDDNSVRIANLGLENNNYMGPFHASNFNQMANFRQLQLSYEPGEPKSRKARIIGTDPEVCMTFSIGEDIIKQEGQHIL</sequence>
<accession>A0A4T0N9E2</accession>
<feature type="compositionally biased region" description="Basic and acidic residues" evidence="7">
    <location>
        <begin position="86"/>
        <end position="97"/>
    </location>
</feature>
<reference evidence="11 12" key="1">
    <citation type="submission" date="2019-03" db="EMBL/GenBank/DDBJ databases">
        <title>Sequencing 25 genomes of Wallemia mellicola.</title>
        <authorList>
            <person name="Gostincar C."/>
        </authorList>
    </citation>
    <scope>NUCLEOTIDE SEQUENCE [LARGE SCALE GENOMIC DNA]</scope>
    <source>
        <strain evidence="10 12">EXF-757</strain>
        <strain evidence="9 11">EXF-8738</strain>
    </source>
</reference>
<dbReference type="Proteomes" id="UP000310708">
    <property type="component" value="Unassembled WGS sequence"/>
</dbReference>
<dbReference type="InterPro" id="IPR012340">
    <property type="entry name" value="NA-bd_OB-fold"/>
</dbReference>
<evidence type="ECO:0000256" key="1">
    <source>
        <dbReference type="ARBA" id="ARBA00004496"/>
    </source>
</evidence>
<dbReference type="SUPFAM" id="SSF50249">
    <property type="entry name" value="Nucleic acid-binding proteins"/>
    <property type="match status" value="1"/>
</dbReference>
<evidence type="ECO:0000313" key="12">
    <source>
        <dbReference type="Proteomes" id="UP000310708"/>
    </source>
</evidence>
<feature type="compositionally biased region" description="Low complexity" evidence="7">
    <location>
        <begin position="106"/>
        <end position="116"/>
    </location>
</feature>
<keyword evidence="2" id="KW-0963">Cytoplasm</keyword>
<feature type="domain" description="TRNA-binding" evidence="8">
    <location>
        <begin position="144"/>
        <end position="248"/>
    </location>
</feature>
<dbReference type="Pfam" id="PF01588">
    <property type="entry name" value="tRNA_bind"/>
    <property type="match status" value="1"/>
</dbReference>
<dbReference type="FunFam" id="2.40.50.140:FF:000047">
    <property type="entry name" value="tyrosine--tRNA ligase, cytoplasmic isoform X2"/>
    <property type="match status" value="1"/>
</dbReference>
<dbReference type="PANTHER" id="PTHR11586">
    <property type="entry name" value="TRNA-AMINOACYLATION COFACTOR ARC1 FAMILY MEMBER"/>
    <property type="match status" value="1"/>
</dbReference>
<dbReference type="CDD" id="cd02799">
    <property type="entry name" value="tRNA_bind_EMAP-II_like"/>
    <property type="match status" value="1"/>
</dbReference>
<evidence type="ECO:0000256" key="3">
    <source>
        <dbReference type="ARBA" id="ARBA00022555"/>
    </source>
</evidence>
<dbReference type="InterPro" id="IPR002547">
    <property type="entry name" value="tRNA-bd_dom"/>
</dbReference>
<dbReference type="InterPro" id="IPR051270">
    <property type="entry name" value="Tyrosine-tRNA_ligase_regulator"/>
</dbReference>
<protein>
    <submittedName>
        <fullName evidence="9">Nucleic acid-binding protein</fullName>
    </submittedName>
</protein>
<evidence type="ECO:0000313" key="10">
    <source>
        <dbReference type="EMBL" id="TIC62311.1"/>
    </source>
</evidence>
<evidence type="ECO:0000313" key="9">
    <source>
        <dbReference type="EMBL" id="TIC24496.1"/>
    </source>
</evidence>
<organism evidence="9 11">
    <name type="scientific">Wallemia mellicola</name>
    <dbReference type="NCBI Taxonomy" id="1708541"/>
    <lineage>
        <taxon>Eukaryota</taxon>
        <taxon>Fungi</taxon>
        <taxon>Dikarya</taxon>
        <taxon>Basidiomycota</taxon>
        <taxon>Wallemiomycotina</taxon>
        <taxon>Wallemiomycetes</taxon>
        <taxon>Wallemiales</taxon>
        <taxon>Wallemiaceae</taxon>
        <taxon>Wallemia</taxon>
    </lineage>
</organism>
<feature type="compositionally biased region" description="Pro residues" evidence="7">
    <location>
        <begin position="133"/>
        <end position="145"/>
    </location>
</feature>
<dbReference type="SUPFAM" id="SSF47616">
    <property type="entry name" value="GST C-terminal domain-like"/>
    <property type="match status" value="1"/>
</dbReference>
<dbReference type="GO" id="GO:0017102">
    <property type="term" value="C:methionyl glutamyl tRNA synthetase complex"/>
    <property type="evidence" value="ECO:0007669"/>
    <property type="project" value="TreeGrafter"/>
</dbReference>
<evidence type="ECO:0000259" key="8">
    <source>
        <dbReference type="PROSITE" id="PS50886"/>
    </source>
</evidence>
<comment type="caution">
    <text evidence="9">The sequence shown here is derived from an EMBL/GenBank/DDBJ whole genome shotgun (WGS) entry which is preliminary data.</text>
</comment>
<evidence type="ECO:0000256" key="7">
    <source>
        <dbReference type="SAM" id="MobiDB-lite"/>
    </source>
</evidence>
<dbReference type="EMBL" id="SPRO01000070">
    <property type="protein sequence ID" value="TIC24496.1"/>
    <property type="molecule type" value="Genomic_DNA"/>
</dbReference>
<gene>
    <name evidence="10" type="ORF">E3Q01_04013</name>
    <name evidence="9" type="ORF">E3Q10_04031</name>
</gene>
<dbReference type="PANTHER" id="PTHR11586:SF33">
    <property type="entry name" value="AMINOACYL TRNA SYNTHASE COMPLEX-INTERACTING MULTIFUNCTIONAL PROTEIN 1"/>
    <property type="match status" value="1"/>
</dbReference>
<keyword evidence="3 6" id="KW-0820">tRNA-binding</keyword>
<dbReference type="Proteomes" id="UP000305647">
    <property type="component" value="Unassembled WGS sequence"/>
</dbReference>
<comment type="subcellular location">
    <subcellularLocation>
        <location evidence="1">Cytoplasm</location>
    </subcellularLocation>
</comment>
<evidence type="ECO:0000256" key="6">
    <source>
        <dbReference type="PROSITE-ProRule" id="PRU00209"/>
    </source>
</evidence>
<evidence type="ECO:0000313" key="11">
    <source>
        <dbReference type="Proteomes" id="UP000305647"/>
    </source>
</evidence>
<dbReference type="GO" id="GO:0000049">
    <property type="term" value="F:tRNA binding"/>
    <property type="evidence" value="ECO:0007669"/>
    <property type="project" value="UniProtKB-UniRule"/>
</dbReference>
<dbReference type="InterPro" id="IPR036282">
    <property type="entry name" value="Glutathione-S-Trfase_C_sf"/>
</dbReference>
<feature type="region of interest" description="Disordered" evidence="7">
    <location>
        <begin position="84"/>
        <end position="146"/>
    </location>
</feature>
<evidence type="ECO:0000256" key="2">
    <source>
        <dbReference type="ARBA" id="ARBA00022490"/>
    </source>
</evidence>